<reference evidence="3 4" key="1">
    <citation type="submission" date="2022-11" db="EMBL/GenBank/DDBJ databases">
        <title>The characterization of three novel Bacteroidetes species and genomic analysis of their roles in tidal elemental geochemical cycles.</title>
        <authorList>
            <person name="Ma K."/>
        </authorList>
    </citation>
    <scope>NUCLEOTIDE SEQUENCE [LARGE SCALE GENOMIC DNA]</scope>
    <source>
        <strain evidence="3 4">M17</strain>
    </source>
</reference>
<dbReference type="PROSITE" id="PS51123">
    <property type="entry name" value="OMPA_2"/>
    <property type="match status" value="1"/>
</dbReference>
<dbReference type="Gene3D" id="2.120.10.30">
    <property type="entry name" value="TolB, C-terminal domain"/>
    <property type="match status" value="1"/>
</dbReference>
<protein>
    <submittedName>
        <fullName evidence="3">OmpA family protein</fullName>
    </submittedName>
</protein>
<organism evidence="3 4">
    <name type="scientific">Mangrovivirga halotolerans</name>
    <dbReference type="NCBI Taxonomy" id="2993936"/>
    <lineage>
        <taxon>Bacteria</taxon>
        <taxon>Pseudomonadati</taxon>
        <taxon>Bacteroidota</taxon>
        <taxon>Cytophagia</taxon>
        <taxon>Cytophagales</taxon>
        <taxon>Mangrovivirgaceae</taxon>
        <taxon>Mangrovivirga</taxon>
    </lineage>
</organism>
<dbReference type="Pfam" id="PF00691">
    <property type="entry name" value="OmpA"/>
    <property type="match status" value="1"/>
</dbReference>
<dbReference type="EMBL" id="JAPFQN010000014">
    <property type="protein sequence ID" value="MCX2746080.1"/>
    <property type="molecule type" value="Genomic_DNA"/>
</dbReference>
<dbReference type="Proteomes" id="UP001209885">
    <property type="component" value="Unassembled WGS sequence"/>
</dbReference>
<dbReference type="PANTHER" id="PTHR30329">
    <property type="entry name" value="STATOR ELEMENT OF FLAGELLAR MOTOR COMPLEX"/>
    <property type="match status" value="1"/>
</dbReference>
<dbReference type="Gene3D" id="3.30.1330.60">
    <property type="entry name" value="OmpA-like domain"/>
    <property type="match status" value="1"/>
</dbReference>
<evidence type="ECO:0000313" key="4">
    <source>
        <dbReference type="Proteomes" id="UP001209885"/>
    </source>
</evidence>
<gene>
    <name evidence="3" type="ORF">OO013_19535</name>
</gene>
<feature type="domain" description="OmpA-like" evidence="2">
    <location>
        <begin position="403"/>
        <end position="519"/>
    </location>
</feature>
<dbReference type="CDD" id="cd15482">
    <property type="entry name" value="Sialidase_non-viral"/>
    <property type="match status" value="1"/>
</dbReference>
<evidence type="ECO:0000259" key="2">
    <source>
        <dbReference type="PROSITE" id="PS51123"/>
    </source>
</evidence>
<proteinExistence type="predicted"/>
<dbReference type="InterPro" id="IPR036737">
    <property type="entry name" value="OmpA-like_sf"/>
</dbReference>
<comment type="caution">
    <text evidence="3">The sequence shown here is derived from an EMBL/GenBank/DDBJ whole genome shotgun (WGS) entry which is preliminary data.</text>
</comment>
<dbReference type="SUPFAM" id="SSF82171">
    <property type="entry name" value="DPP6 N-terminal domain-like"/>
    <property type="match status" value="1"/>
</dbReference>
<evidence type="ECO:0000313" key="3">
    <source>
        <dbReference type="EMBL" id="MCX2746080.1"/>
    </source>
</evidence>
<dbReference type="CDD" id="cd07185">
    <property type="entry name" value="OmpA_C-like"/>
    <property type="match status" value="1"/>
</dbReference>
<evidence type="ECO:0000256" key="1">
    <source>
        <dbReference type="PROSITE-ProRule" id="PRU00473"/>
    </source>
</evidence>
<dbReference type="InterPro" id="IPR011659">
    <property type="entry name" value="WD40"/>
</dbReference>
<name>A0ABT3RY68_9BACT</name>
<dbReference type="InterPro" id="IPR006665">
    <property type="entry name" value="OmpA-like"/>
</dbReference>
<dbReference type="InterPro" id="IPR050330">
    <property type="entry name" value="Bact_OuterMem_StrucFunc"/>
</dbReference>
<dbReference type="Pfam" id="PF07676">
    <property type="entry name" value="PD40"/>
    <property type="match status" value="2"/>
</dbReference>
<dbReference type="RefSeq" id="WP_266058768.1">
    <property type="nucleotide sequence ID" value="NZ_JAPFQN010000014.1"/>
</dbReference>
<accession>A0ABT3RY68</accession>
<sequence>MAFIKYSFLAIAIFTFSTCNLIAKSDTSSSRSNVKERIFQINLEDPGLGINTNFHEVKPIISPDGKSLFFSRMFYPGNKGGITDEQDVYHSRMIDGKWSYPVNMGSPINTHGANGLISISPDGNHILLLNSYKGTSAPVSQSFKNEDGKWSQPEDIKIYSYYNNSIYADFHMAPNNRTLLMAIERNDSRGDQDLYVSFVLDNGQWSPPLHMGDIINSKGAEFSPYLSADGKTLYFASTGHEGYGESDIYYSKRLDDSWTKWSAPVNMGPQVNSPGWEAYYSISNISDYAYFISGTKSDSKTRNVYRLPSSHIDYTPETTVLIEGNVEGLNKETVTVKVKDSETGEELAQAYTSKNSGKYTLMIPKVASIDISAKGDHIFGFNKRIDLSDVKVKTRIDLKAEPLSKGGNIRMNNLLFKRTTPILLKESYPDLKNIAYLMQRNPKIKIRIEGHTDNVGHEKAKLKLSFDRANMIKSHLINLGVKESRIETIGYGDAKPVAPNDSEENKQRNRRVEIKILSF</sequence>
<keyword evidence="4" id="KW-1185">Reference proteome</keyword>
<keyword evidence="1" id="KW-0472">Membrane</keyword>
<dbReference type="SUPFAM" id="SSF103088">
    <property type="entry name" value="OmpA-like"/>
    <property type="match status" value="1"/>
</dbReference>
<dbReference type="PANTHER" id="PTHR30329:SF21">
    <property type="entry name" value="LIPOPROTEIN YIAD-RELATED"/>
    <property type="match status" value="1"/>
</dbReference>
<dbReference type="InterPro" id="IPR011042">
    <property type="entry name" value="6-blade_b-propeller_TolB-like"/>
</dbReference>